<comment type="caution">
    <text evidence="1">The sequence shown here is derived from an EMBL/GenBank/DDBJ whole genome shotgun (WGS) entry which is preliminary data.</text>
</comment>
<reference evidence="1" key="2">
    <citation type="submission" date="2020-03" db="EMBL/GenBank/DDBJ databases">
        <title>Walnut 2.0.</title>
        <authorList>
            <person name="Marrano A."/>
            <person name="Britton M."/>
            <person name="Zimin A.V."/>
            <person name="Zaini P.A."/>
            <person name="Workman R."/>
            <person name="Puiu D."/>
            <person name="Bianco L."/>
            <person name="Allen B.J."/>
            <person name="Troggio M."/>
            <person name="Leslie C.A."/>
            <person name="Timp W."/>
            <person name="Dendekar A."/>
            <person name="Salzberg S.L."/>
            <person name="Neale D.B."/>
        </authorList>
    </citation>
    <scope>NUCLEOTIDE SEQUENCE</scope>
    <source>
        <tissue evidence="1">Leaves</tissue>
    </source>
</reference>
<dbReference type="Proteomes" id="UP000619265">
    <property type="component" value="Unassembled WGS sequence"/>
</dbReference>
<proteinExistence type="predicted"/>
<dbReference type="EMBL" id="LIHL02000007">
    <property type="protein sequence ID" value="KAF5464640.1"/>
    <property type="molecule type" value="Genomic_DNA"/>
</dbReference>
<dbReference type="AlphaFoldDB" id="A0A833XE68"/>
<evidence type="ECO:0000313" key="2">
    <source>
        <dbReference type="Proteomes" id="UP000619265"/>
    </source>
</evidence>
<dbReference type="Gramene" id="Jr07_10360_p2">
    <property type="protein sequence ID" value="cds.Jr07_10360_p2"/>
    <property type="gene ID" value="Jr07_10360"/>
</dbReference>
<protein>
    <submittedName>
        <fullName evidence="1">Uncharacterized protein</fullName>
    </submittedName>
</protein>
<reference evidence="1" key="1">
    <citation type="submission" date="2015-10" db="EMBL/GenBank/DDBJ databases">
        <authorList>
            <person name="Martinez-Garcia P.J."/>
            <person name="Crepeau M.W."/>
            <person name="Puiu D."/>
            <person name="Gonzalez-Ibeas D."/>
            <person name="Whalen J."/>
            <person name="Stevens K."/>
            <person name="Paul R."/>
            <person name="Butterfield T."/>
            <person name="Britton M."/>
            <person name="Reagan R."/>
            <person name="Chakraborty S."/>
            <person name="Walawage S.L."/>
            <person name="Vasquez-Gross H.A."/>
            <person name="Cardeno C."/>
            <person name="Famula R."/>
            <person name="Pratt K."/>
            <person name="Kuruganti S."/>
            <person name="Aradhya M.K."/>
            <person name="Leslie C.A."/>
            <person name="Dandekar A.M."/>
            <person name="Salzberg S.L."/>
            <person name="Wegrzyn J.L."/>
            <person name="Langley C.H."/>
            <person name="Neale D.B."/>
        </authorList>
    </citation>
    <scope>NUCLEOTIDE SEQUENCE</scope>
    <source>
        <tissue evidence="1">Leaves</tissue>
    </source>
</reference>
<accession>A0A833XE68</accession>
<gene>
    <name evidence="1" type="ORF">F2P56_014703</name>
</gene>
<evidence type="ECO:0000313" key="1">
    <source>
        <dbReference type="EMBL" id="KAF5464640.1"/>
    </source>
</evidence>
<organism evidence="1 2">
    <name type="scientific">Juglans regia</name>
    <name type="common">English walnut</name>
    <dbReference type="NCBI Taxonomy" id="51240"/>
    <lineage>
        <taxon>Eukaryota</taxon>
        <taxon>Viridiplantae</taxon>
        <taxon>Streptophyta</taxon>
        <taxon>Embryophyta</taxon>
        <taxon>Tracheophyta</taxon>
        <taxon>Spermatophyta</taxon>
        <taxon>Magnoliopsida</taxon>
        <taxon>eudicotyledons</taxon>
        <taxon>Gunneridae</taxon>
        <taxon>Pentapetalae</taxon>
        <taxon>rosids</taxon>
        <taxon>fabids</taxon>
        <taxon>Fagales</taxon>
        <taxon>Juglandaceae</taxon>
        <taxon>Juglans</taxon>
    </lineage>
</organism>
<name>A0A833XE68_JUGRE</name>
<sequence length="116" mass="12893">MVRPSGSGKHGSTKLVLICVGLLGFALVADFLWASSSHFASSFSSSIPSDWASSNDRSQNTLIFPRKDEPKEPSKLVGFVDSQLFNLELHIKQHLFFDFGLYTCVFLIQVYDLDSC</sequence>